<keyword evidence="2" id="KW-0934">Plastid</keyword>
<evidence type="ECO:0000259" key="5">
    <source>
        <dbReference type="Pfam" id="PF04755"/>
    </source>
</evidence>
<feature type="compositionally biased region" description="Acidic residues" evidence="4">
    <location>
        <begin position="88"/>
        <end position="99"/>
    </location>
</feature>
<keyword evidence="7" id="KW-1185">Reference proteome</keyword>
<sequence length="373" mass="40176">MATFQLSSHPSLLLRSPKYLRLLSAPTSTLSFTSITSNSRTRLPSLNIIKALSEDEPSKDPTRKFSGNESDEEDDEDSAAASIRITDEWGEVTEIGEETDNSRPTLAAADPPKDEDEWGAEKGSGDYLSGNGSAGMHQLGDESGDKNGDLKRCLVDTFYGTELGLRASAETRAEIVELINQLEAVNPTPAPSEAAGLLDGTWILVYTAFSELLPLLAAGTLPLVKLQRITQEIDTSSFTVKNSSTFSSPFATISFSASASFEVRSPSRIQVQFKEGIFQPPEISSSVDLPENVDVFGQKIELSAVKGLLNPLQGVVANISRAISGQPPLRVPIPGERTQSWLVTTYLDKDLRISRGDGGLFVLVKEGSPLADQ</sequence>
<reference evidence="6 7" key="1">
    <citation type="submission" date="2021-07" db="EMBL/GenBank/DDBJ databases">
        <title>The Aristolochia fimbriata genome: insights into angiosperm evolution, floral development and chemical biosynthesis.</title>
        <authorList>
            <person name="Jiao Y."/>
        </authorList>
    </citation>
    <scope>NUCLEOTIDE SEQUENCE [LARGE SCALE GENOMIC DNA]</scope>
    <source>
        <strain evidence="6">IBCAS-2021</strain>
        <tissue evidence="6">Leaf</tissue>
    </source>
</reference>
<feature type="compositionally biased region" description="Acidic residues" evidence="4">
    <location>
        <begin position="69"/>
        <end position="78"/>
    </location>
</feature>
<dbReference type="InterPro" id="IPR006843">
    <property type="entry name" value="PAP/fibrillin_dom"/>
</dbReference>
<feature type="domain" description="Plastid lipid-associated protein/fibrillin conserved" evidence="5">
    <location>
        <begin position="149"/>
        <end position="363"/>
    </location>
</feature>
<organism evidence="6 7">
    <name type="scientific">Aristolochia fimbriata</name>
    <name type="common">White veined hardy Dutchman's pipe vine</name>
    <dbReference type="NCBI Taxonomy" id="158543"/>
    <lineage>
        <taxon>Eukaryota</taxon>
        <taxon>Viridiplantae</taxon>
        <taxon>Streptophyta</taxon>
        <taxon>Embryophyta</taxon>
        <taxon>Tracheophyta</taxon>
        <taxon>Spermatophyta</taxon>
        <taxon>Magnoliopsida</taxon>
        <taxon>Magnoliidae</taxon>
        <taxon>Piperales</taxon>
        <taxon>Aristolochiaceae</taxon>
        <taxon>Aristolochia</taxon>
    </lineage>
</organism>
<evidence type="ECO:0000313" key="7">
    <source>
        <dbReference type="Proteomes" id="UP000825729"/>
    </source>
</evidence>
<evidence type="ECO:0000313" key="6">
    <source>
        <dbReference type="EMBL" id="KAG9452465.1"/>
    </source>
</evidence>
<dbReference type="AlphaFoldDB" id="A0AAV7EU98"/>
<dbReference type="Pfam" id="PF04755">
    <property type="entry name" value="PAP_fibrillin"/>
    <property type="match status" value="1"/>
</dbReference>
<proteinExistence type="predicted"/>
<feature type="compositionally biased region" description="Basic and acidic residues" evidence="4">
    <location>
        <begin position="52"/>
        <end position="63"/>
    </location>
</feature>
<evidence type="ECO:0000256" key="2">
    <source>
        <dbReference type="ARBA" id="ARBA00022640"/>
    </source>
</evidence>
<evidence type="ECO:0000256" key="3">
    <source>
        <dbReference type="ARBA" id="ARBA00022946"/>
    </source>
</evidence>
<comment type="subcellular location">
    <subcellularLocation>
        <location evidence="1">Plastid</location>
    </subcellularLocation>
</comment>
<dbReference type="Proteomes" id="UP000825729">
    <property type="component" value="Unassembled WGS sequence"/>
</dbReference>
<gene>
    <name evidence="6" type="ORF">H6P81_005369</name>
</gene>
<dbReference type="PANTHER" id="PTHR31906">
    <property type="entry name" value="PLASTID-LIPID-ASSOCIATED PROTEIN 4, CHLOROPLASTIC-RELATED"/>
    <property type="match status" value="1"/>
</dbReference>
<protein>
    <recommendedName>
        <fullName evidence="5">Plastid lipid-associated protein/fibrillin conserved domain-containing protein</fullName>
    </recommendedName>
</protein>
<comment type="caution">
    <text evidence="6">The sequence shown here is derived from an EMBL/GenBank/DDBJ whole genome shotgun (WGS) entry which is preliminary data.</text>
</comment>
<keyword evidence="3" id="KW-0809">Transit peptide</keyword>
<evidence type="ECO:0000256" key="1">
    <source>
        <dbReference type="ARBA" id="ARBA00004474"/>
    </source>
</evidence>
<name>A0AAV7EU98_ARIFI</name>
<dbReference type="GO" id="GO:0009536">
    <property type="term" value="C:plastid"/>
    <property type="evidence" value="ECO:0007669"/>
    <property type="project" value="UniProtKB-SubCell"/>
</dbReference>
<evidence type="ECO:0000256" key="4">
    <source>
        <dbReference type="SAM" id="MobiDB-lite"/>
    </source>
</evidence>
<dbReference type="InterPro" id="IPR039633">
    <property type="entry name" value="PAP"/>
</dbReference>
<dbReference type="EMBL" id="JAINDJ010000003">
    <property type="protein sequence ID" value="KAG9452465.1"/>
    <property type="molecule type" value="Genomic_DNA"/>
</dbReference>
<accession>A0AAV7EU98</accession>
<feature type="region of interest" description="Disordered" evidence="4">
    <location>
        <begin position="51"/>
        <end position="127"/>
    </location>
</feature>